<sequence>MWVSVSVWGVLSSQRGWVSVRYTASCTQQFILPDIFGRYFAACQVLWRVHHRVNIINIAAKMGRSQGNHKVAMEKNRLNIEISVSAG</sequence>
<dbReference type="EMBL" id="AMRK01000004">
    <property type="protein sequence ID" value="EKE71902.1"/>
    <property type="molecule type" value="Genomic_DNA"/>
</dbReference>
<dbReference type="STRING" id="1208323.B30_09038"/>
<organism evidence="1 2">
    <name type="scientific">Celeribacter baekdonensis B30</name>
    <dbReference type="NCBI Taxonomy" id="1208323"/>
    <lineage>
        <taxon>Bacteria</taxon>
        <taxon>Pseudomonadati</taxon>
        <taxon>Pseudomonadota</taxon>
        <taxon>Alphaproteobacteria</taxon>
        <taxon>Rhodobacterales</taxon>
        <taxon>Roseobacteraceae</taxon>
        <taxon>Celeribacter</taxon>
    </lineage>
</organism>
<protein>
    <submittedName>
        <fullName evidence="1">Uncharacterized protein</fullName>
    </submittedName>
</protein>
<comment type="caution">
    <text evidence="1">The sequence shown here is derived from an EMBL/GenBank/DDBJ whole genome shotgun (WGS) entry which is preliminary data.</text>
</comment>
<accession>K2JAN0</accession>
<reference evidence="1 2" key="1">
    <citation type="submission" date="2012-09" db="EMBL/GenBank/DDBJ databases">
        <title>Celeribacter baekdonensis B30 Genome Sequencing.</title>
        <authorList>
            <person name="Wang W."/>
        </authorList>
    </citation>
    <scope>NUCLEOTIDE SEQUENCE [LARGE SCALE GENOMIC DNA]</scope>
    <source>
        <strain evidence="1 2">B30</strain>
    </source>
</reference>
<proteinExistence type="predicted"/>
<evidence type="ECO:0000313" key="1">
    <source>
        <dbReference type="EMBL" id="EKE71902.1"/>
    </source>
</evidence>
<dbReference type="AlphaFoldDB" id="K2JAN0"/>
<evidence type="ECO:0000313" key="2">
    <source>
        <dbReference type="Proteomes" id="UP000006762"/>
    </source>
</evidence>
<gene>
    <name evidence="1" type="ORF">B30_09038</name>
</gene>
<dbReference type="Proteomes" id="UP000006762">
    <property type="component" value="Unassembled WGS sequence"/>
</dbReference>
<name>K2JAN0_9RHOB</name>
<keyword evidence="2" id="KW-1185">Reference proteome</keyword>